<keyword evidence="5" id="KW-0862">Zinc</keyword>
<evidence type="ECO:0000259" key="8">
    <source>
        <dbReference type="PROSITE" id="PS50006"/>
    </source>
</evidence>
<evidence type="ECO:0000256" key="5">
    <source>
        <dbReference type="ARBA" id="ARBA00022833"/>
    </source>
</evidence>
<feature type="domain" description="FHA" evidence="8">
    <location>
        <begin position="28"/>
        <end position="77"/>
    </location>
</feature>
<dbReference type="InterPro" id="IPR017907">
    <property type="entry name" value="Znf_RING_CS"/>
</dbReference>
<dbReference type="InterPro" id="IPR008984">
    <property type="entry name" value="SMAD_FHA_dom_sf"/>
</dbReference>
<feature type="region of interest" description="Disordered" evidence="7">
    <location>
        <begin position="131"/>
        <end position="155"/>
    </location>
</feature>
<gene>
    <name evidence="10" type="ORF">K7432_003060</name>
</gene>
<dbReference type="InterPro" id="IPR052256">
    <property type="entry name" value="E3_ubiquitin-ligase_CHFR"/>
</dbReference>
<dbReference type="SUPFAM" id="SSF49879">
    <property type="entry name" value="SMAD/FHA domain"/>
    <property type="match status" value="1"/>
</dbReference>
<evidence type="ECO:0000256" key="3">
    <source>
        <dbReference type="ARBA" id="ARBA00022723"/>
    </source>
</evidence>
<feature type="compositionally biased region" description="Basic and acidic residues" evidence="7">
    <location>
        <begin position="209"/>
        <end position="218"/>
    </location>
</feature>
<dbReference type="Proteomes" id="UP001479436">
    <property type="component" value="Unassembled WGS sequence"/>
</dbReference>
<feature type="compositionally biased region" description="Polar residues" evidence="7">
    <location>
        <begin position="131"/>
        <end position="154"/>
    </location>
</feature>
<feature type="compositionally biased region" description="Basic and acidic residues" evidence="7">
    <location>
        <begin position="299"/>
        <end position="313"/>
    </location>
</feature>
<keyword evidence="4 6" id="KW-0863">Zinc-finger</keyword>
<dbReference type="SUPFAM" id="SSF57850">
    <property type="entry name" value="RING/U-box"/>
    <property type="match status" value="1"/>
</dbReference>
<feature type="compositionally biased region" description="Polar residues" evidence="7">
    <location>
        <begin position="261"/>
        <end position="278"/>
    </location>
</feature>
<organism evidence="10 11">
    <name type="scientific">Basidiobolus ranarum</name>
    <dbReference type="NCBI Taxonomy" id="34480"/>
    <lineage>
        <taxon>Eukaryota</taxon>
        <taxon>Fungi</taxon>
        <taxon>Fungi incertae sedis</taxon>
        <taxon>Zoopagomycota</taxon>
        <taxon>Entomophthoromycotina</taxon>
        <taxon>Basidiobolomycetes</taxon>
        <taxon>Basidiobolales</taxon>
        <taxon>Basidiobolaceae</taxon>
        <taxon>Basidiobolus</taxon>
    </lineage>
</organism>
<dbReference type="InterPro" id="IPR018957">
    <property type="entry name" value="Znf_C3HC4_RING-type"/>
</dbReference>
<evidence type="ECO:0000313" key="10">
    <source>
        <dbReference type="EMBL" id="KAK9767268.1"/>
    </source>
</evidence>
<evidence type="ECO:0000256" key="4">
    <source>
        <dbReference type="ARBA" id="ARBA00022771"/>
    </source>
</evidence>
<evidence type="ECO:0000256" key="7">
    <source>
        <dbReference type="SAM" id="MobiDB-lite"/>
    </source>
</evidence>
<dbReference type="Pfam" id="PF00498">
    <property type="entry name" value="FHA"/>
    <property type="match status" value="1"/>
</dbReference>
<evidence type="ECO:0000259" key="9">
    <source>
        <dbReference type="PROSITE" id="PS50089"/>
    </source>
</evidence>
<comment type="caution">
    <text evidence="10">The sequence shown here is derived from an EMBL/GenBank/DDBJ whole genome shotgun (WGS) entry which is preliminary data.</text>
</comment>
<dbReference type="PANTHER" id="PTHR16079:SF4">
    <property type="entry name" value="E3 UBIQUITIN-PROTEIN LIGASE CHFR"/>
    <property type="match status" value="1"/>
</dbReference>
<dbReference type="PROSITE" id="PS50089">
    <property type="entry name" value="ZF_RING_2"/>
    <property type="match status" value="1"/>
</dbReference>
<dbReference type="Pfam" id="PF00097">
    <property type="entry name" value="zf-C3HC4"/>
    <property type="match status" value="1"/>
</dbReference>
<accession>A0ABR2X0I9</accession>
<dbReference type="Gene3D" id="3.30.40.10">
    <property type="entry name" value="Zinc/RING finger domain, C3HC4 (zinc finger)"/>
    <property type="match status" value="1"/>
</dbReference>
<dbReference type="EMBL" id="JASJQH010000089">
    <property type="protein sequence ID" value="KAK9767268.1"/>
    <property type="molecule type" value="Genomic_DNA"/>
</dbReference>
<feature type="compositionally biased region" description="Polar residues" evidence="7">
    <location>
        <begin position="287"/>
        <end position="298"/>
    </location>
</feature>
<dbReference type="SMART" id="SM00184">
    <property type="entry name" value="RING"/>
    <property type="match status" value="1"/>
</dbReference>
<comment type="similarity">
    <text evidence="1">Belongs to the CHFR family.</text>
</comment>
<keyword evidence="3" id="KW-0479">Metal-binding</keyword>
<dbReference type="InterPro" id="IPR000253">
    <property type="entry name" value="FHA_dom"/>
</dbReference>
<name>A0ABR2X0I9_9FUNG</name>
<reference evidence="10 11" key="1">
    <citation type="submission" date="2023-04" db="EMBL/GenBank/DDBJ databases">
        <title>Genome of Basidiobolus ranarum AG-B5.</title>
        <authorList>
            <person name="Stajich J.E."/>
            <person name="Carter-House D."/>
            <person name="Gryganskyi A."/>
        </authorList>
    </citation>
    <scope>NUCLEOTIDE SEQUENCE [LARGE SCALE GENOMIC DNA]</scope>
    <source>
        <strain evidence="10 11">AG-B5</strain>
    </source>
</reference>
<evidence type="ECO:0000313" key="11">
    <source>
        <dbReference type="Proteomes" id="UP001479436"/>
    </source>
</evidence>
<proteinExistence type="inferred from homology"/>
<dbReference type="PANTHER" id="PTHR16079">
    <property type="entry name" value="UBIQUITIN LIGASE PROTEIN CHFR"/>
    <property type="match status" value="1"/>
</dbReference>
<feature type="region of interest" description="Disordered" evidence="7">
    <location>
        <begin position="261"/>
        <end position="313"/>
    </location>
</feature>
<evidence type="ECO:0000256" key="6">
    <source>
        <dbReference type="PROSITE-ProRule" id="PRU00175"/>
    </source>
</evidence>
<keyword evidence="11" id="KW-1185">Reference proteome</keyword>
<dbReference type="InterPro" id="IPR001841">
    <property type="entry name" value="Znf_RING"/>
</dbReference>
<dbReference type="SMART" id="SM00240">
    <property type="entry name" value="FHA"/>
    <property type="match status" value="1"/>
</dbReference>
<dbReference type="InterPro" id="IPR013083">
    <property type="entry name" value="Znf_RING/FYVE/PHD"/>
</dbReference>
<dbReference type="Gene3D" id="2.60.200.20">
    <property type="match status" value="1"/>
</dbReference>
<evidence type="ECO:0000256" key="1">
    <source>
        <dbReference type="ARBA" id="ARBA00005797"/>
    </source>
</evidence>
<protein>
    <recommendedName>
        <fullName evidence="2">E3 ubiquitin-protein ligase CHFR</fullName>
    </recommendedName>
</protein>
<feature type="domain" description="RING-type" evidence="9">
    <location>
        <begin position="418"/>
        <end position="459"/>
    </location>
</feature>
<feature type="region of interest" description="Disordered" evidence="7">
    <location>
        <begin position="201"/>
        <end position="225"/>
    </location>
</feature>
<dbReference type="CDD" id="cd00060">
    <property type="entry name" value="FHA"/>
    <property type="match status" value="1"/>
</dbReference>
<dbReference type="PROSITE" id="PS00518">
    <property type="entry name" value="ZF_RING_1"/>
    <property type="match status" value="1"/>
</dbReference>
<sequence>MLTLNLLPNQTTVHSKTPKVILMENDFLSFGRDKTKHYVFQSNIISRHHAEIHFDNGTYYIIDFGSTNGTLINHVKIIPNQRNKLQDNDIVAFGGGGGLKPGQKVSIPDTPFYYHCSITRKEQGTSQLFDLSTPKNSRRNNPTNHLVEIPSSSPICKPVESPSQNKFWNGLYNMANITEDQQPDLVFTKKLKKPELFIHRTESSTSNIRKSEPSEDPFHSGTSKNNFAISTVQQDSRVKHQLNGNNSSSQQKRTLLSKPISSNLFDSNNSKDQASLNVPANHHPISQLKSPQLMTDQNLEPKVESSRHENPPEERFIDLSSEISEGYFSQEYKFDLKIPTPLESQPLLSKQGTLLTEDQAELVSEKKEGKAKEIISPPTPVALKETPTLEIQEDADVQNIPSKEDKLCFKELESEITCAICWEYLVSAHFLNPCGHIFCGECISEWISANETPQCPSCRVQFKDSPIPSTTMDNIVSALAIRLLSPPEVEERTNRQQTWKDKSQKRKFVEINVEEEIHERRQRRRNLPFNRPLRTQSITEMLRGRARRDL</sequence>
<evidence type="ECO:0000256" key="2">
    <source>
        <dbReference type="ARBA" id="ARBA00017908"/>
    </source>
</evidence>
<dbReference type="PROSITE" id="PS50006">
    <property type="entry name" value="FHA_DOMAIN"/>
    <property type="match status" value="1"/>
</dbReference>